<sequence>MQEADIVLTPIPQSDGIIKNRPVILLRELPRYGDFLVCGVSTQIQQEVPTFDEIISPSDPDFSGSGLRTTSLIRLGFLAVVPRRKIIGSIGSISLDRHHRLLQTLSDYLID</sequence>
<dbReference type="RefSeq" id="WP_368007643.1">
    <property type="nucleotide sequence ID" value="NZ_JAMXFF010000027.1"/>
</dbReference>
<proteinExistence type="predicted"/>
<keyword evidence="2" id="KW-1185">Reference proteome</keyword>
<dbReference type="EMBL" id="JAMXFF010000027">
    <property type="protein sequence ID" value="MCT7968100.1"/>
    <property type="molecule type" value="Genomic_DNA"/>
</dbReference>
<gene>
    <name evidence="1" type="ORF">NG799_17445</name>
</gene>
<comment type="caution">
    <text evidence="1">The sequence shown here is derived from an EMBL/GenBank/DDBJ whole genome shotgun (WGS) entry which is preliminary data.</text>
</comment>
<dbReference type="SUPFAM" id="SSF50118">
    <property type="entry name" value="Cell growth inhibitor/plasmid maintenance toxic component"/>
    <property type="match status" value="1"/>
</dbReference>
<name>A0ABT2MVT7_9CYAN</name>
<accession>A0ABT2MVT7</accession>
<protein>
    <submittedName>
        <fullName evidence="1">Type II toxin-antitoxin system PemK/MazF family toxin</fullName>
    </submittedName>
</protein>
<dbReference type="InterPro" id="IPR003477">
    <property type="entry name" value="PemK-like"/>
</dbReference>
<dbReference type="Pfam" id="PF02452">
    <property type="entry name" value="PemK_toxin"/>
    <property type="match status" value="1"/>
</dbReference>
<evidence type="ECO:0000313" key="2">
    <source>
        <dbReference type="Proteomes" id="UP001525890"/>
    </source>
</evidence>
<evidence type="ECO:0000313" key="1">
    <source>
        <dbReference type="EMBL" id="MCT7968100.1"/>
    </source>
</evidence>
<organism evidence="1 2">
    <name type="scientific">Laspinema palackyanum D2a</name>
    <dbReference type="NCBI Taxonomy" id="2953684"/>
    <lineage>
        <taxon>Bacteria</taxon>
        <taxon>Bacillati</taxon>
        <taxon>Cyanobacteriota</taxon>
        <taxon>Cyanophyceae</taxon>
        <taxon>Oscillatoriophycideae</taxon>
        <taxon>Oscillatoriales</taxon>
        <taxon>Laspinemataceae</taxon>
        <taxon>Laspinema</taxon>
        <taxon>Laspinema palackyanum</taxon>
    </lineage>
</organism>
<dbReference type="Proteomes" id="UP001525890">
    <property type="component" value="Unassembled WGS sequence"/>
</dbReference>
<reference evidence="1 2" key="1">
    <citation type="journal article" date="2022" name="Front. Microbiol.">
        <title>High genomic differentiation and limited gene flow indicate recent cryptic speciation within the genus Laspinema (cyanobacteria).</title>
        <authorList>
            <person name="Stanojkovic A."/>
            <person name="Skoupy S."/>
            <person name="Skaloud P."/>
            <person name="Dvorak P."/>
        </authorList>
    </citation>
    <scope>NUCLEOTIDE SEQUENCE [LARGE SCALE GENOMIC DNA]</scope>
    <source>
        <strain evidence="1 2">D2a</strain>
    </source>
</reference>